<comment type="caution">
    <text evidence="2">The sequence shown here is derived from an EMBL/GenBank/DDBJ whole genome shotgun (WGS) entry which is preliminary data.</text>
</comment>
<evidence type="ECO:0000313" key="3">
    <source>
        <dbReference type="Proteomes" id="UP000285278"/>
    </source>
</evidence>
<dbReference type="AlphaFoldDB" id="A0A418Q9T8"/>
<feature type="transmembrane region" description="Helical" evidence="1">
    <location>
        <begin position="51"/>
        <end position="73"/>
    </location>
</feature>
<keyword evidence="1" id="KW-0472">Membrane</keyword>
<evidence type="ECO:0000313" key="2">
    <source>
        <dbReference type="EMBL" id="RIX36758.1"/>
    </source>
</evidence>
<feature type="transmembrane region" description="Helical" evidence="1">
    <location>
        <begin position="161"/>
        <end position="178"/>
    </location>
</feature>
<dbReference type="Proteomes" id="UP000285278">
    <property type="component" value="Unassembled WGS sequence"/>
</dbReference>
<dbReference type="OrthoDB" id="4400257at2"/>
<feature type="transmembrane region" description="Helical" evidence="1">
    <location>
        <begin position="94"/>
        <end position="120"/>
    </location>
</feature>
<keyword evidence="3" id="KW-1185">Reference proteome</keyword>
<name>A0A418Q9T8_9CORY</name>
<sequence length="244" mass="25637">MNALRSEITKLTSVRSTWIYLILLTGALYGPVVLLGVFGEASNGPARGWGSLLQGAQIFQMIAIIMAGSWVGSDIKHNMNAHAFLTQPRRSNWLVAKMVVAGLFTFSAFVVGCALAWVAATVVGIDVDAGEGLGFLTTAAIGYPLWAVATVGLAALVRSQVAAISLPLVWILVLEPLINKGAESVSAIRPLATILPNSTMVNISYDNAVFDHASLGVAGIVVLLAWLGALIGIGLWANASRDVR</sequence>
<reference evidence="2 3" key="1">
    <citation type="submission" date="2018-09" db="EMBL/GenBank/DDBJ databases">
        <title>Optimization and identification of Corynebacterium falsenii FN1-14 from fish paste.</title>
        <authorList>
            <person name="Daroonpunt R."/>
            <person name="Tanasupawat S."/>
        </authorList>
    </citation>
    <scope>NUCLEOTIDE SEQUENCE [LARGE SCALE GENOMIC DNA]</scope>
    <source>
        <strain evidence="2 3">FN1-14</strain>
    </source>
</reference>
<organism evidence="2 3">
    <name type="scientific">Corynebacterium falsenii</name>
    <dbReference type="NCBI Taxonomy" id="108486"/>
    <lineage>
        <taxon>Bacteria</taxon>
        <taxon>Bacillati</taxon>
        <taxon>Actinomycetota</taxon>
        <taxon>Actinomycetes</taxon>
        <taxon>Mycobacteriales</taxon>
        <taxon>Corynebacteriaceae</taxon>
        <taxon>Corynebacterium</taxon>
    </lineage>
</organism>
<dbReference type="RefSeq" id="WP_119664104.1">
    <property type="nucleotide sequence ID" value="NZ_JAQPSN010000001.1"/>
</dbReference>
<gene>
    <name evidence="2" type="ORF">D3M95_00690</name>
</gene>
<feature type="transmembrane region" description="Helical" evidence="1">
    <location>
        <begin position="18"/>
        <end position="39"/>
    </location>
</feature>
<keyword evidence="1" id="KW-0812">Transmembrane</keyword>
<keyword evidence="1" id="KW-1133">Transmembrane helix</keyword>
<proteinExistence type="predicted"/>
<protein>
    <submittedName>
        <fullName evidence="2">ABC transporter permease</fullName>
    </submittedName>
</protein>
<accession>A0A418Q9T8</accession>
<dbReference type="STRING" id="1451189.CFAL_09050"/>
<evidence type="ECO:0000256" key="1">
    <source>
        <dbReference type="SAM" id="Phobius"/>
    </source>
</evidence>
<dbReference type="EMBL" id="QXJK01000001">
    <property type="protein sequence ID" value="RIX36758.1"/>
    <property type="molecule type" value="Genomic_DNA"/>
</dbReference>
<feature type="transmembrane region" description="Helical" evidence="1">
    <location>
        <begin position="132"/>
        <end position="154"/>
    </location>
</feature>
<feature type="transmembrane region" description="Helical" evidence="1">
    <location>
        <begin position="215"/>
        <end position="237"/>
    </location>
</feature>